<accession>A0A554LH52</accession>
<dbReference type="EC" id="2.4.1.117" evidence="4"/>
<evidence type="ECO:0000256" key="2">
    <source>
        <dbReference type="ARBA" id="ARBA00004922"/>
    </source>
</evidence>
<dbReference type="InterPro" id="IPR029044">
    <property type="entry name" value="Nucleotide-diphossugar_trans"/>
</dbReference>
<dbReference type="Pfam" id="PF00535">
    <property type="entry name" value="Glycos_transf_2"/>
    <property type="match status" value="1"/>
</dbReference>
<evidence type="ECO:0000313" key="14">
    <source>
        <dbReference type="EMBL" id="TSC92172.1"/>
    </source>
</evidence>
<evidence type="ECO:0000256" key="3">
    <source>
        <dbReference type="ARBA" id="ARBA00006739"/>
    </source>
</evidence>
<comment type="catalytic activity">
    <reaction evidence="12">
        <text>a di-trans,poly-cis-dolichyl phosphate + UDP-alpha-D-glucose = a di-trans,poly-cis-dolichyl beta-D-glucosyl phosphate + UDP</text>
        <dbReference type="Rhea" id="RHEA:15401"/>
        <dbReference type="Rhea" id="RHEA-COMP:19498"/>
        <dbReference type="Rhea" id="RHEA-COMP:19502"/>
        <dbReference type="ChEBI" id="CHEBI:57525"/>
        <dbReference type="ChEBI" id="CHEBI:57683"/>
        <dbReference type="ChEBI" id="CHEBI:58223"/>
        <dbReference type="ChEBI" id="CHEBI:58885"/>
        <dbReference type="EC" id="2.4.1.117"/>
    </reaction>
    <physiologicalReaction direction="left-to-right" evidence="12">
        <dbReference type="Rhea" id="RHEA:15402"/>
    </physiologicalReaction>
</comment>
<keyword evidence="11" id="KW-0472">Membrane</keyword>
<evidence type="ECO:0000256" key="1">
    <source>
        <dbReference type="ARBA" id="ARBA00004389"/>
    </source>
</evidence>
<comment type="caution">
    <text evidence="14">The sequence shown here is derived from an EMBL/GenBank/DDBJ whole genome shotgun (WGS) entry which is preliminary data.</text>
</comment>
<evidence type="ECO:0000256" key="9">
    <source>
        <dbReference type="ARBA" id="ARBA00022968"/>
    </source>
</evidence>
<evidence type="ECO:0000256" key="11">
    <source>
        <dbReference type="ARBA" id="ARBA00023136"/>
    </source>
</evidence>
<feature type="domain" description="Glycosyltransferase 2-like" evidence="13">
    <location>
        <begin position="7"/>
        <end position="175"/>
    </location>
</feature>
<evidence type="ECO:0000313" key="15">
    <source>
        <dbReference type="Proteomes" id="UP000318296"/>
    </source>
</evidence>
<evidence type="ECO:0000256" key="4">
    <source>
        <dbReference type="ARBA" id="ARBA00012583"/>
    </source>
</evidence>
<keyword evidence="8" id="KW-0256">Endoplasmic reticulum</keyword>
<dbReference type="EMBL" id="VMGH01000011">
    <property type="protein sequence ID" value="TSC92172.1"/>
    <property type="molecule type" value="Genomic_DNA"/>
</dbReference>
<dbReference type="CDD" id="cd04188">
    <property type="entry name" value="DPG_synthase"/>
    <property type="match status" value="1"/>
</dbReference>
<keyword evidence="7" id="KW-0812">Transmembrane</keyword>
<evidence type="ECO:0000256" key="8">
    <source>
        <dbReference type="ARBA" id="ARBA00022824"/>
    </source>
</evidence>
<dbReference type="Proteomes" id="UP000318296">
    <property type="component" value="Unassembled WGS sequence"/>
</dbReference>
<proteinExistence type="inferred from homology"/>
<evidence type="ECO:0000259" key="13">
    <source>
        <dbReference type="Pfam" id="PF00535"/>
    </source>
</evidence>
<gene>
    <name evidence="14" type="ORF">CEN92_85</name>
</gene>
<dbReference type="PANTHER" id="PTHR10859">
    <property type="entry name" value="GLYCOSYL TRANSFERASE"/>
    <property type="match status" value="1"/>
</dbReference>
<dbReference type="SUPFAM" id="SSF53448">
    <property type="entry name" value="Nucleotide-diphospho-sugar transferases"/>
    <property type="match status" value="1"/>
</dbReference>
<keyword evidence="6 14" id="KW-0808">Transferase</keyword>
<dbReference type="GO" id="GO:0004581">
    <property type="term" value="F:dolichyl-phosphate beta-glucosyltransferase activity"/>
    <property type="evidence" value="ECO:0007669"/>
    <property type="project" value="UniProtKB-EC"/>
</dbReference>
<dbReference type="InterPro" id="IPR001173">
    <property type="entry name" value="Glyco_trans_2-like"/>
</dbReference>
<reference evidence="14 15" key="1">
    <citation type="submission" date="2017-07" db="EMBL/GenBank/DDBJ databases">
        <title>Mechanisms for carbon and nitrogen cycling indicate functional differentiation within the Candidate Phyla Radiation.</title>
        <authorList>
            <person name="Danczak R.E."/>
            <person name="Johnston M.D."/>
            <person name="Kenah C."/>
            <person name="Slattery M."/>
            <person name="Wrighton K.C."/>
            <person name="Wilkins M.J."/>
        </authorList>
    </citation>
    <scope>NUCLEOTIDE SEQUENCE [LARGE SCALE GENOMIC DNA]</scope>
    <source>
        <strain evidence="14">Licking1014_96</strain>
    </source>
</reference>
<evidence type="ECO:0000256" key="10">
    <source>
        <dbReference type="ARBA" id="ARBA00022989"/>
    </source>
</evidence>
<name>A0A554LH52_9BACT</name>
<comment type="subcellular location">
    <subcellularLocation>
        <location evidence="1">Endoplasmic reticulum membrane</location>
        <topology evidence="1">Single-pass membrane protein</topology>
    </subcellularLocation>
</comment>
<evidence type="ECO:0000256" key="7">
    <source>
        <dbReference type="ARBA" id="ARBA00022692"/>
    </source>
</evidence>
<organism evidence="14 15">
    <name type="scientific">Candidatus Berkelbacteria bacterium Licking1014_96</name>
    <dbReference type="NCBI Taxonomy" id="2017149"/>
    <lineage>
        <taxon>Bacteria</taxon>
        <taxon>Candidatus Berkelbacteria</taxon>
    </lineage>
</organism>
<keyword evidence="9" id="KW-0735">Signal-anchor</keyword>
<keyword evidence="5" id="KW-0328">Glycosyltransferase</keyword>
<comment type="similarity">
    <text evidence="3">Belongs to the glycosyltransferase 2 family.</text>
</comment>
<comment type="pathway">
    <text evidence="2">Protein modification; protein glycosylation.</text>
</comment>
<dbReference type="PANTHER" id="PTHR10859:SF91">
    <property type="entry name" value="DOLICHYL-PHOSPHATE BETA-GLUCOSYLTRANSFERASE"/>
    <property type="match status" value="1"/>
</dbReference>
<dbReference type="Gene3D" id="3.90.550.10">
    <property type="entry name" value="Spore Coat Polysaccharide Biosynthesis Protein SpsA, Chain A"/>
    <property type="match status" value="1"/>
</dbReference>
<sequence length="243" mass="28427">MTKPFLSVILPAYNEEARILPSLRRRHEYLEKQNYDYELIVVNDGSTDRTRKIVEQAIRDWPRFKLIDNKINKGKGGVVKQGMLAAQGEWRLFMDVDESVPINEIERFWPHIKNYEVIIGSRYIEGGKITKKQPLLRRIISRGGNLLTQTFVAWGIKDTQCGFKMFTEHAAKEIFPLQTMERWSFDMELIAIAKKHGYKIKEVPVIWEEEAGSKVQAAKAALRSLRDVFVIWWRKITGKYNKK</sequence>
<dbReference type="GO" id="GO:0006487">
    <property type="term" value="P:protein N-linked glycosylation"/>
    <property type="evidence" value="ECO:0007669"/>
    <property type="project" value="TreeGrafter"/>
</dbReference>
<evidence type="ECO:0000256" key="6">
    <source>
        <dbReference type="ARBA" id="ARBA00022679"/>
    </source>
</evidence>
<protein>
    <recommendedName>
        <fullName evidence="4">dolichyl-phosphate beta-glucosyltransferase</fullName>
        <ecNumber evidence="4">2.4.1.117</ecNumber>
    </recommendedName>
</protein>
<dbReference type="InterPro" id="IPR035518">
    <property type="entry name" value="DPG_synthase"/>
</dbReference>
<keyword evidence="10" id="KW-1133">Transmembrane helix</keyword>
<dbReference type="AlphaFoldDB" id="A0A554LH52"/>
<evidence type="ECO:0000256" key="5">
    <source>
        <dbReference type="ARBA" id="ARBA00022676"/>
    </source>
</evidence>
<evidence type="ECO:0000256" key="12">
    <source>
        <dbReference type="ARBA" id="ARBA00045097"/>
    </source>
</evidence>